<dbReference type="GO" id="GO:0016491">
    <property type="term" value="F:oxidoreductase activity"/>
    <property type="evidence" value="ECO:0007669"/>
    <property type="project" value="UniProtKB-KW"/>
</dbReference>
<dbReference type="InterPro" id="IPR001433">
    <property type="entry name" value="OxRdtase_FAD/NAD-bd"/>
</dbReference>
<dbReference type="Proteomes" id="UP000179797">
    <property type="component" value="Unassembled WGS sequence"/>
</dbReference>
<dbReference type="Gene3D" id="3.40.50.80">
    <property type="entry name" value="Nucleotide-binding domain of ferredoxin-NADP reductase (FNR) module"/>
    <property type="match status" value="1"/>
</dbReference>
<accession>A0A1S1YTK7</accession>
<keyword evidence="2" id="KW-0285">Flavoprotein</keyword>
<dbReference type="InterPro" id="IPR017938">
    <property type="entry name" value="Riboflavin_synthase-like_b-brl"/>
</dbReference>
<dbReference type="InterPro" id="IPR017927">
    <property type="entry name" value="FAD-bd_FR_type"/>
</dbReference>
<dbReference type="PROSITE" id="PS51384">
    <property type="entry name" value="FAD_FR"/>
    <property type="match status" value="1"/>
</dbReference>
<keyword evidence="3" id="KW-0274">FAD</keyword>
<dbReference type="STRING" id="915059.NH26_22470"/>
<keyword evidence="5" id="KW-0560">Oxidoreductase</keyword>
<dbReference type="PRINTS" id="PR00371">
    <property type="entry name" value="FPNCR"/>
</dbReference>
<dbReference type="OrthoDB" id="9789468at2"/>
<dbReference type="RefSeq" id="WP_044220598.1">
    <property type="nucleotide sequence ID" value="NZ_JRYR02000002.1"/>
</dbReference>
<evidence type="ECO:0000256" key="1">
    <source>
        <dbReference type="ARBA" id="ARBA00001974"/>
    </source>
</evidence>
<evidence type="ECO:0000313" key="8">
    <source>
        <dbReference type="Proteomes" id="UP000179797"/>
    </source>
</evidence>
<sequence>MTQLSDYPTEKRYQALVLKTDRLTPEDTDEVREILLEVDDPNFQIEVNQSFGVLVRANGDFGNTYHHRLYSVADVPKAVGGKLQIKMLVKRCGYVDDFSGELFKGIVSNYICDLKPLDEIQITGPFNLAFNVPEDEESNMILVGMGTGIAPFRAFIKHIYNDIGDWKGKVRLFYGAKSGLDMLYMNDKNSDLTQYYDQTSFEALQAVSPRPKWQDPINLDQVLEGRAYEIKQLLAMNNTHVYIAGYKDVMKKLDIAFANILGSKQKWETRKKELIAGGKWAEVIY</sequence>
<comment type="caution">
    <text evidence="7">The sequence shown here is derived from an EMBL/GenBank/DDBJ whole genome shotgun (WGS) entry which is preliminary data.</text>
</comment>
<dbReference type="SUPFAM" id="SSF63380">
    <property type="entry name" value="Riboflavin synthase domain-like"/>
    <property type="match status" value="1"/>
</dbReference>
<keyword evidence="8" id="KW-1185">Reference proteome</keyword>
<gene>
    <name evidence="7" type="ORF">NH26_22470</name>
</gene>
<evidence type="ECO:0000256" key="2">
    <source>
        <dbReference type="ARBA" id="ARBA00022630"/>
    </source>
</evidence>
<comment type="cofactor">
    <cofactor evidence="1">
        <name>FAD</name>
        <dbReference type="ChEBI" id="CHEBI:57692"/>
    </cofactor>
</comment>
<dbReference type="PANTHER" id="PTHR43314">
    <property type="match status" value="1"/>
</dbReference>
<evidence type="ECO:0000259" key="6">
    <source>
        <dbReference type="PROSITE" id="PS51384"/>
    </source>
</evidence>
<dbReference type="SUPFAM" id="SSF52343">
    <property type="entry name" value="Ferredoxin reductase-like, C-terminal NADP-linked domain"/>
    <property type="match status" value="1"/>
</dbReference>
<dbReference type="Gene3D" id="2.40.30.10">
    <property type="entry name" value="Translation factors"/>
    <property type="match status" value="1"/>
</dbReference>
<feature type="domain" description="FAD-binding FR-type" evidence="6">
    <location>
        <begin position="10"/>
        <end position="132"/>
    </location>
</feature>
<dbReference type="EMBL" id="JRYR02000002">
    <property type="protein sequence ID" value="OHX64360.1"/>
    <property type="molecule type" value="Genomic_DNA"/>
</dbReference>
<keyword evidence="4" id="KW-0521">NADP</keyword>
<reference evidence="7 8" key="1">
    <citation type="journal article" date="2012" name="Int. J. Syst. Evol. Microbiol.">
        <title>Flammeovirga pacifica sp. nov., isolated from deep-sea sediment.</title>
        <authorList>
            <person name="Xu H."/>
            <person name="Fu Y."/>
            <person name="Yang N."/>
            <person name="Ding Z."/>
            <person name="Lai Q."/>
            <person name="Zeng R."/>
        </authorList>
    </citation>
    <scope>NUCLEOTIDE SEQUENCE [LARGE SCALE GENOMIC DNA]</scope>
    <source>
        <strain evidence="8">DSM 24597 / LMG 26175 / WPAGA1</strain>
    </source>
</reference>
<evidence type="ECO:0000256" key="4">
    <source>
        <dbReference type="ARBA" id="ARBA00022857"/>
    </source>
</evidence>
<evidence type="ECO:0000256" key="3">
    <source>
        <dbReference type="ARBA" id="ARBA00022827"/>
    </source>
</evidence>
<evidence type="ECO:0000256" key="5">
    <source>
        <dbReference type="ARBA" id="ARBA00023002"/>
    </source>
</evidence>
<protein>
    <submittedName>
        <fullName evidence="7">Ferredoxin-NADP reductase</fullName>
    </submittedName>
</protein>
<organism evidence="7 8">
    <name type="scientific">Flammeovirga pacifica</name>
    <dbReference type="NCBI Taxonomy" id="915059"/>
    <lineage>
        <taxon>Bacteria</taxon>
        <taxon>Pseudomonadati</taxon>
        <taxon>Bacteroidota</taxon>
        <taxon>Cytophagia</taxon>
        <taxon>Cytophagales</taxon>
        <taxon>Flammeovirgaceae</taxon>
        <taxon>Flammeovirga</taxon>
    </lineage>
</organism>
<dbReference type="InterPro" id="IPR015701">
    <property type="entry name" value="FNR"/>
</dbReference>
<name>A0A1S1YTK7_FLAPC</name>
<dbReference type="InterPro" id="IPR039261">
    <property type="entry name" value="FNR_nucleotide-bd"/>
</dbReference>
<dbReference type="Pfam" id="PF00175">
    <property type="entry name" value="NAD_binding_1"/>
    <property type="match status" value="1"/>
</dbReference>
<dbReference type="AlphaFoldDB" id="A0A1S1YTK7"/>
<evidence type="ECO:0000313" key="7">
    <source>
        <dbReference type="EMBL" id="OHX64360.1"/>
    </source>
</evidence>
<dbReference type="InterPro" id="IPR001709">
    <property type="entry name" value="Flavoprot_Pyr_Nucl_cyt_Rdtase"/>
</dbReference>
<proteinExistence type="predicted"/>